<comment type="caution">
    <text evidence="1">The sequence shown here is derived from an EMBL/GenBank/DDBJ whole genome shotgun (WGS) entry which is preliminary data.</text>
</comment>
<dbReference type="Proteomes" id="UP000762676">
    <property type="component" value="Unassembled WGS sequence"/>
</dbReference>
<evidence type="ECO:0000313" key="1">
    <source>
        <dbReference type="EMBL" id="GFS25561.1"/>
    </source>
</evidence>
<keyword evidence="2" id="KW-1185">Reference proteome</keyword>
<reference evidence="1 2" key="1">
    <citation type="journal article" date="2021" name="Elife">
        <title>Chloroplast acquisition without the gene transfer in kleptoplastic sea slugs, Plakobranchus ocellatus.</title>
        <authorList>
            <person name="Maeda T."/>
            <person name="Takahashi S."/>
            <person name="Yoshida T."/>
            <person name="Shimamura S."/>
            <person name="Takaki Y."/>
            <person name="Nagai Y."/>
            <person name="Toyoda A."/>
            <person name="Suzuki Y."/>
            <person name="Arimoto A."/>
            <person name="Ishii H."/>
            <person name="Satoh N."/>
            <person name="Nishiyama T."/>
            <person name="Hasebe M."/>
            <person name="Maruyama T."/>
            <person name="Minagawa J."/>
            <person name="Obokata J."/>
            <person name="Shigenobu S."/>
        </authorList>
    </citation>
    <scope>NUCLEOTIDE SEQUENCE [LARGE SCALE GENOMIC DNA]</scope>
</reference>
<protein>
    <submittedName>
        <fullName evidence="1">Uncharacterized protein</fullName>
    </submittedName>
</protein>
<dbReference type="EMBL" id="BMAT01007064">
    <property type="protein sequence ID" value="GFS25561.1"/>
    <property type="molecule type" value="Genomic_DNA"/>
</dbReference>
<organism evidence="1 2">
    <name type="scientific">Elysia marginata</name>
    <dbReference type="NCBI Taxonomy" id="1093978"/>
    <lineage>
        <taxon>Eukaryota</taxon>
        <taxon>Metazoa</taxon>
        <taxon>Spiralia</taxon>
        <taxon>Lophotrochozoa</taxon>
        <taxon>Mollusca</taxon>
        <taxon>Gastropoda</taxon>
        <taxon>Heterobranchia</taxon>
        <taxon>Euthyneura</taxon>
        <taxon>Panpulmonata</taxon>
        <taxon>Sacoglossa</taxon>
        <taxon>Placobranchoidea</taxon>
        <taxon>Plakobranchidae</taxon>
        <taxon>Elysia</taxon>
    </lineage>
</organism>
<dbReference type="AlphaFoldDB" id="A0AAV4JTA4"/>
<proteinExistence type="predicted"/>
<accession>A0AAV4JTA4</accession>
<sequence>MDRACGEHGLYSFQPTCQNNPLKNYSTHYKRYTKTGGSSLRTLLIPANMSGKPLKNYSTHYKRYTKTDGSSLRRTWTLLIPANMSEQSIKKLLDSLQEIHKDRWIELAENMDFTYSS</sequence>
<evidence type="ECO:0000313" key="2">
    <source>
        <dbReference type="Proteomes" id="UP000762676"/>
    </source>
</evidence>
<gene>
    <name evidence="1" type="ORF">ElyMa_003444700</name>
</gene>
<name>A0AAV4JTA4_9GAST</name>